<dbReference type="Pfam" id="PF13246">
    <property type="entry name" value="Cation_ATPase"/>
    <property type="match status" value="1"/>
</dbReference>
<evidence type="ECO:0000256" key="7">
    <source>
        <dbReference type="ARBA" id="ARBA00022840"/>
    </source>
</evidence>
<dbReference type="FunFam" id="2.70.150.10:FF:000160">
    <property type="entry name" value="Sarcoplasmic/endoplasmic reticulum calcium ATPase 1"/>
    <property type="match status" value="1"/>
</dbReference>
<dbReference type="Pfam" id="PF00690">
    <property type="entry name" value="Cation_ATPase_N"/>
    <property type="match status" value="1"/>
</dbReference>
<evidence type="ECO:0000313" key="15">
    <source>
        <dbReference type="Proteomes" id="UP000000379"/>
    </source>
</evidence>
<dbReference type="InterPro" id="IPR023214">
    <property type="entry name" value="HAD_sf"/>
</dbReference>
<evidence type="ECO:0000259" key="13">
    <source>
        <dbReference type="SMART" id="SM00831"/>
    </source>
</evidence>
<dbReference type="FunFam" id="3.40.50.1000:FF:000028">
    <property type="entry name" value="Calcium-transporting P-type ATPase, putative"/>
    <property type="match status" value="1"/>
</dbReference>
<dbReference type="PRINTS" id="PR00120">
    <property type="entry name" value="HATPASE"/>
</dbReference>
<evidence type="ECO:0000256" key="4">
    <source>
        <dbReference type="ARBA" id="ARBA00022553"/>
    </source>
</evidence>
<dbReference type="Gene3D" id="3.40.1110.10">
    <property type="entry name" value="Calcium-transporting ATPase, cytoplasmic domain N"/>
    <property type="match status" value="1"/>
</dbReference>
<feature type="transmembrane region" description="Helical" evidence="12">
    <location>
        <begin position="781"/>
        <end position="804"/>
    </location>
</feature>
<dbReference type="GO" id="GO:1902600">
    <property type="term" value="P:proton transmembrane transport"/>
    <property type="evidence" value="ECO:0007669"/>
    <property type="project" value="TreeGrafter"/>
</dbReference>
<dbReference type="InterPro" id="IPR018303">
    <property type="entry name" value="ATPase_P-typ_P_site"/>
</dbReference>
<name>D7CQU1_TRURR</name>
<dbReference type="InterPro" id="IPR023299">
    <property type="entry name" value="ATPase_P-typ_cyto_dom_N"/>
</dbReference>
<dbReference type="InterPro" id="IPR044492">
    <property type="entry name" value="P_typ_ATPase_HD_dom"/>
</dbReference>
<dbReference type="Gene3D" id="2.70.150.10">
    <property type="entry name" value="Calcium-transporting ATPase, cytoplasmic transduction domain A"/>
    <property type="match status" value="1"/>
</dbReference>
<dbReference type="Gene3D" id="3.40.50.1000">
    <property type="entry name" value="HAD superfamily/HAD-like"/>
    <property type="match status" value="1"/>
</dbReference>
<dbReference type="InterPro" id="IPR050510">
    <property type="entry name" value="Cation_transp_ATPase_P-type"/>
</dbReference>
<proteinExistence type="inferred from homology"/>
<dbReference type="eggNOG" id="COG0474">
    <property type="taxonomic scope" value="Bacteria"/>
</dbReference>
<feature type="transmembrane region" description="Helical" evidence="12">
    <location>
        <begin position="255"/>
        <end position="277"/>
    </location>
</feature>
<dbReference type="PRINTS" id="PR00119">
    <property type="entry name" value="CATATPASE"/>
</dbReference>
<feature type="transmembrane region" description="Helical" evidence="12">
    <location>
        <begin position="63"/>
        <end position="84"/>
    </location>
</feature>
<feature type="transmembrane region" description="Helical" evidence="12">
    <location>
        <begin position="898"/>
        <end position="914"/>
    </location>
</feature>
<evidence type="ECO:0000256" key="2">
    <source>
        <dbReference type="ARBA" id="ARBA00005675"/>
    </source>
</evidence>
<dbReference type="Gene3D" id="1.20.1110.10">
    <property type="entry name" value="Calcium-transporting ATPase, transmembrane domain"/>
    <property type="match status" value="1"/>
</dbReference>
<dbReference type="PANTHER" id="PTHR43294:SF21">
    <property type="entry name" value="CATION TRANSPORTING ATPASE"/>
    <property type="match status" value="1"/>
</dbReference>
<keyword evidence="3" id="KW-1003">Cell membrane</keyword>
<sequence>MKATPRSVGASELQVHRLLADDVYGALDTRPTGLTETEAQARLERYGPNRLQEAERKPLTRALLANFTHLMALLLWLGGALALAARLPQLALAIWLVVVINGVFSFWQEYRAERATEALRKLLPRRARVLREGTVREIAAETLVPGDVMLIAAGENVSADARLVEETELWVDQSTLSGESHAVRKTAEQVTRAGLAHTELPNLIFAGTSVTTGTGKAVVIATGMATEFGHIAHLTGSMGEDLSPLQREIAHVTQVVSALAVGVGVIFFLLATLLGTMPLAQALIFSLGMIVAFVPEGLLPTVTLALAMGVQRMAARHALVKRLSAVETLGCTTVICTDKTGTLTQNEMTVRALWLGGRTLRVTGEGYAPGGTIMEGARVMRAQDDEELRALLLAAALCTDARVVPPEAPATHWTALGDPTEAALLVVAAKGGVDLERETARYPRLRTLPFESRRKRMSTVHELAGGRRVYVKGAPKEVLELCTHVWHAGRPHALSAPLRARIEAATDRFAAEGLRVLAVAQRDLPGDLELSVEGVERELTFLGLVAMMDPPRPEVAAAVATCHRAGIRVIMITGDYGLTAQSIARRIGILRGPGGRIVTGSEVDTMSEEALAAALEGDVIFARMAPEHKLRVVEALKRRGHVVAVTGDGVNDAPALKRADIGVAMGESGSDVAKEAADLILLDDNFATIVNAVEEGRAVYANIKRFTSYIFTSNVPEAVPFVLFALSGGRIPLALNIMQILAVDLGTDMVPALALGAERPEPGVMDRPPRRREEHLISPALLARAYLWLGPLQSVAVMAAFYSFYWRSGYAGSWFGVPDSGPLYRLATTVALATVVMTQVGNLFAHRTERLSILQRGFFSNRLAWAGVASELVLLAFIVYLPPLQRVFGTAALSPRDWLGVIVWAPVLLIADELRKLLARRKKGAV</sequence>
<dbReference type="SUPFAM" id="SSF81665">
    <property type="entry name" value="Calcium ATPase, transmembrane domain M"/>
    <property type="match status" value="1"/>
</dbReference>
<gene>
    <name evidence="14" type="ordered locus">Trad_1961</name>
</gene>
<evidence type="ECO:0000256" key="9">
    <source>
        <dbReference type="ARBA" id="ARBA00022967"/>
    </source>
</evidence>
<evidence type="ECO:0000256" key="6">
    <source>
        <dbReference type="ARBA" id="ARBA00022741"/>
    </source>
</evidence>
<keyword evidence="6" id="KW-0547">Nucleotide-binding</keyword>
<dbReference type="HOGENOM" id="CLU_002360_4_1_0"/>
<dbReference type="GO" id="GO:0005524">
    <property type="term" value="F:ATP binding"/>
    <property type="evidence" value="ECO:0007669"/>
    <property type="project" value="UniProtKB-KW"/>
</dbReference>
<evidence type="ECO:0000256" key="12">
    <source>
        <dbReference type="SAM" id="Phobius"/>
    </source>
</evidence>
<keyword evidence="9" id="KW-1278">Translocase</keyword>
<evidence type="ECO:0000256" key="11">
    <source>
        <dbReference type="ARBA" id="ARBA00023136"/>
    </source>
</evidence>
<evidence type="ECO:0000256" key="8">
    <source>
        <dbReference type="ARBA" id="ARBA00022842"/>
    </source>
</evidence>
<dbReference type="PROSITE" id="PS00154">
    <property type="entry name" value="ATPASE_E1_E2"/>
    <property type="match status" value="1"/>
</dbReference>
<dbReference type="SFLD" id="SFLDG00002">
    <property type="entry name" value="C1.7:_P-type_atpase_like"/>
    <property type="match status" value="1"/>
</dbReference>
<dbReference type="GO" id="GO:0005886">
    <property type="term" value="C:plasma membrane"/>
    <property type="evidence" value="ECO:0007669"/>
    <property type="project" value="UniProtKB-SubCell"/>
</dbReference>
<feature type="transmembrane region" description="Helical" evidence="12">
    <location>
        <begin position="90"/>
        <end position="107"/>
    </location>
</feature>
<dbReference type="EMBL" id="CP002049">
    <property type="protein sequence ID" value="ADI15075.1"/>
    <property type="molecule type" value="Genomic_DNA"/>
</dbReference>
<dbReference type="Pfam" id="PF08282">
    <property type="entry name" value="Hydrolase_3"/>
    <property type="match status" value="1"/>
</dbReference>
<evidence type="ECO:0000313" key="14">
    <source>
        <dbReference type="EMBL" id="ADI15075.1"/>
    </source>
</evidence>
<feature type="domain" description="Cation-transporting P-type ATPase N-terminal" evidence="13">
    <location>
        <begin position="14"/>
        <end position="87"/>
    </location>
</feature>
<evidence type="ECO:0000256" key="5">
    <source>
        <dbReference type="ARBA" id="ARBA00022692"/>
    </source>
</evidence>
<dbReference type="InterPro" id="IPR001757">
    <property type="entry name" value="P_typ_ATPase"/>
</dbReference>
<keyword evidence="10 12" id="KW-1133">Transmembrane helix</keyword>
<dbReference type="InterPro" id="IPR036412">
    <property type="entry name" value="HAD-like_sf"/>
</dbReference>
<dbReference type="SFLD" id="SFLDS00003">
    <property type="entry name" value="Haloacid_Dehalogenase"/>
    <property type="match status" value="1"/>
</dbReference>
<dbReference type="InterPro" id="IPR059000">
    <property type="entry name" value="ATPase_P-type_domA"/>
</dbReference>
<comment type="subcellular location">
    <subcellularLocation>
        <location evidence="1">Cell membrane</location>
        <topology evidence="1">Multi-pass membrane protein</topology>
    </subcellularLocation>
</comment>
<dbReference type="SUPFAM" id="SSF81660">
    <property type="entry name" value="Metal cation-transporting ATPase, ATP-binding domain N"/>
    <property type="match status" value="1"/>
</dbReference>
<dbReference type="KEGG" id="tra:Trad_1961"/>
<dbReference type="AlphaFoldDB" id="D7CQU1"/>
<accession>D7CQU1</accession>
<dbReference type="SMART" id="SM00831">
    <property type="entry name" value="Cation_ATPase_N"/>
    <property type="match status" value="1"/>
</dbReference>
<organism evidence="14 15">
    <name type="scientific">Truepera radiovictrix (strain DSM 17093 / CIP 108686 / LMG 22925 / RQ-24)</name>
    <dbReference type="NCBI Taxonomy" id="649638"/>
    <lineage>
        <taxon>Bacteria</taxon>
        <taxon>Thermotogati</taxon>
        <taxon>Deinococcota</taxon>
        <taxon>Deinococci</taxon>
        <taxon>Trueperales</taxon>
        <taxon>Trueperaceae</taxon>
        <taxon>Truepera</taxon>
    </lineage>
</organism>
<keyword evidence="7" id="KW-0067">ATP-binding</keyword>
<dbReference type="InterPro" id="IPR023298">
    <property type="entry name" value="ATPase_P-typ_TM_dom_sf"/>
</dbReference>
<feature type="transmembrane region" description="Helical" evidence="12">
    <location>
        <begin position="864"/>
        <end position="883"/>
    </location>
</feature>
<keyword evidence="8" id="KW-0460">Magnesium</keyword>
<dbReference type="RefSeq" id="WP_013178440.1">
    <property type="nucleotide sequence ID" value="NC_014221.1"/>
</dbReference>
<feature type="transmembrane region" description="Helical" evidence="12">
    <location>
        <begin position="824"/>
        <end position="844"/>
    </location>
</feature>
<dbReference type="PANTHER" id="PTHR43294">
    <property type="entry name" value="SODIUM/POTASSIUM-TRANSPORTING ATPASE SUBUNIT ALPHA"/>
    <property type="match status" value="1"/>
</dbReference>
<protein>
    <submittedName>
        <fullName evidence="14">ATPase, P-type (Transporting), HAD superfamily, subfamily IC</fullName>
    </submittedName>
</protein>
<feature type="transmembrane region" description="Helical" evidence="12">
    <location>
        <begin position="283"/>
        <end position="307"/>
    </location>
</feature>
<comment type="similarity">
    <text evidence="2">Belongs to the cation transport ATPase (P-type) (TC 3.A.3) family. Type IIA subfamily.</text>
</comment>
<dbReference type="Pfam" id="PF00689">
    <property type="entry name" value="Cation_ATPase_C"/>
    <property type="match status" value="1"/>
</dbReference>
<keyword evidence="15" id="KW-1185">Reference proteome</keyword>
<dbReference type="InterPro" id="IPR008250">
    <property type="entry name" value="ATPase_P-typ_transduc_dom_A_sf"/>
</dbReference>
<reference evidence="14 15" key="2">
    <citation type="journal article" date="2011" name="Stand. Genomic Sci.">
        <title>Complete genome sequence of Truepera radiovictrix type strain (RQ-24).</title>
        <authorList>
            <person name="Ivanova N."/>
            <person name="Rohde C."/>
            <person name="Munk C."/>
            <person name="Nolan M."/>
            <person name="Lucas S."/>
            <person name="Del Rio T.G."/>
            <person name="Tice H."/>
            <person name="Deshpande S."/>
            <person name="Cheng J.F."/>
            <person name="Tapia R."/>
            <person name="Han C."/>
            <person name="Goodwin L."/>
            <person name="Pitluck S."/>
            <person name="Liolios K."/>
            <person name="Mavromatis K."/>
            <person name="Mikhailova N."/>
            <person name="Pati A."/>
            <person name="Chen A."/>
            <person name="Palaniappan K."/>
            <person name="Land M."/>
            <person name="Hauser L."/>
            <person name="Chang Y.J."/>
            <person name="Jeffries C.D."/>
            <person name="Brambilla E."/>
            <person name="Rohde M."/>
            <person name="Goker M."/>
            <person name="Tindall B.J."/>
            <person name="Woyke T."/>
            <person name="Bristow J."/>
            <person name="Eisen J.A."/>
            <person name="Markowitz V."/>
            <person name="Hugenholtz P."/>
            <person name="Kyrpides N.C."/>
            <person name="Klenk H.P."/>
            <person name="Lapidus A."/>
        </authorList>
    </citation>
    <scope>NUCLEOTIDE SEQUENCE [LARGE SCALE GENOMIC DNA]</scope>
    <source>
        <strain evidence="15">DSM 17093 / CIP 108686 / LMG 22925 / RQ-24</strain>
    </source>
</reference>
<dbReference type="Pfam" id="PF00122">
    <property type="entry name" value="E1-E2_ATPase"/>
    <property type="match status" value="1"/>
</dbReference>
<dbReference type="InterPro" id="IPR006068">
    <property type="entry name" value="ATPase_P-typ_cation-transptr_C"/>
</dbReference>
<dbReference type="Proteomes" id="UP000000379">
    <property type="component" value="Chromosome"/>
</dbReference>
<dbReference type="STRING" id="649638.Trad_1961"/>
<dbReference type="SUPFAM" id="SSF81653">
    <property type="entry name" value="Calcium ATPase, transduction domain A"/>
    <property type="match status" value="1"/>
</dbReference>
<dbReference type="SFLD" id="SFLDF00027">
    <property type="entry name" value="p-type_atpase"/>
    <property type="match status" value="1"/>
</dbReference>
<keyword evidence="4" id="KW-0597">Phosphoprotein</keyword>
<evidence type="ECO:0000256" key="10">
    <source>
        <dbReference type="ARBA" id="ARBA00022989"/>
    </source>
</evidence>
<evidence type="ECO:0000256" key="1">
    <source>
        <dbReference type="ARBA" id="ARBA00004651"/>
    </source>
</evidence>
<reference evidence="15" key="1">
    <citation type="submission" date="2010-05" db="EMBL/GenBank/DDBJ databases">
        <title>The complete genome of Truepera radiovictris DSM 17093.</title>
        <authorList>
            <consortium name="US DOE Joint Genome Institute (JGI-PGF)"/>
            <person name="Lucas S."/>
            <person name="Copeland A."/>
            <person name="Lapidus A."/>
            <person name="Glavina del Rio T."/>
            <person name="Dalin E."/>
            <person name="Tice H."/>
            <person name="Bruce D."/>
            <person name="Goodwin L."/>
            <person name="Pitluck S."/>
            <person name="Kyrpides N."/>
            <person name="Mavromatis K."/>
            <person name="Ovchinnikova G."/>
            <person name="Munk A.C."/>
            <person name="Detter J.C."/>
            <person name="Han C."/>
            <person name="Tapia R."/>
            <person name="Land M."/>
            <person name="Hauser L."/>
            <person name="Markowitz V."/>
            <person name="Cheng J.-F."/>
            <person name="Hugenholtz P."/>
            <person name="Woyke T."/>
            <person name="Wu D."/>
            <person name="Tindall B."/>
            <person name="Pomrenke H.G."/>
            <person name="Brambilla E."/>
            <person name="Klenk H.-P."/>
            <person name="Eisen J.A."/>
        </authorList>
    </citation>
    <scope>NUCLEOTIDE SEQUENCE [LARGE SCALE GENOMIC DNA]</scope>
    <source>
        <strain evidence="15">DSM 17093 / CIP 108686 / LMG 22925 / RQ-24</strain>
    </source>
</reference>
<keyword evidence="11 12" id="KW-0472">Membrane</keyword>
<dbReference type="SUPFAM" id="SSF56784">
    <property type="entry name" value="HAD-like"/>
    <property type="match status" value="1"/>
</dbReference>
<dbReference type="NCBIfam" id="TIGR01494">
    <property type="entry name" value="ATPase_P-type"/>
    <property type="match status" value="3"/>
</dbReference>
<dbReference type="GO" id="GO:0016887">
    <property type="term" value="F:ATP hydrolysis activity"/>
    <property type="evidence" value="ECO:0007669"/>
    <property type="project" value="InterPro"/>
</dbReference>
<dbReference type="GO" id="GO:0019829">
    <property type="term" value="F:ATPase-coupled monoatomic cation transmembrane transporter activity"/>
    <property type="evidence" value="ECO:0007669"/>
    <property type="project" value="TreeGrafter"/>
</dbReference>
<keyword evidence="5 12" id="KW-0812">Transmembrane</keyword>
<evidence type="ECO:0000256" key="3">
    <source>
        <dbReference type="ARBA" id="ARBA00022475"/>
    </source>
</evidence>
<dbReference type="InterPro" id="IPR004014">
    <property type="entry name" value="ATPase_P-typ_cation-transptr_N"/>
</dbReference>